<dbReference type="EMBL" id="PEBM01000100">
    <property type="protein sequence ID" value="PHV55132.1"/>
    <property type="molecule type" value="Genomic_DNA"/>
</dbReference>
<organism evidence="2 3">
    <name type="scientific">Streptococcus macedonicus</name>
    <name type="common">Streptococcus gallolyticus macedonicus</name>
    <dbReference type="NCBI Taxonomy" id="59310"/>
    <lineage>
        <taxon>Bacteria</taxon>
        <taxon>Bacillati</taxon>
        <taxon>Bacillota</taxon>
        <taxon>Bacilli</taxon>
        <taxon>Lactobacillales</taxon>
        <taxon>Streptococcaceae</taxon>
        <taxon>Streptococcus</taxon>
    </lineage>
</organism>
<dbReference type="Gene3D" id="3.40.50.12780">
    <property type="entry name" value="N-terminal domain of ligase-like"/>
    <property type="match status" value="1"/>
</dbReference>
<dbReference type="GO" id="GO:0044550">
    <property type="term" value="P:secondary metabolite biosynthetic process"/>
    <property type="evidence" value="ECO:0007669"/>
    <property type="project" value="TreeGrafter"/>
</dbReference>
<dbReference type="Gene3D" id="1.10.1200.10">
    <property type="entry name" value="ACP-like"/>
    <property type="match status" value="1"/>
</dbReference>
<dbReference type="Pfam" id="PF00501">
    <property type="entry name" value="AMP-binding"/>
    <property type="match status" value="1"/>
</dbReference>
<dbReference type="Proteomes" id="UP000222913">
    <property type="component" value="Unassembled WGS sequence"/>
</dbReference>
<dbReference type="InterPro" id="IPR042099">
    <property type="entry name" value="ANL_N_sf"/>
</dbReference>
<dbReference type="Pfam" id="PF00550">
    <property type="entry name" value="PP-binding"/>
    <property type="match status" value="1"/>
</dbReference>
<dbReference type="InterPro" id="IPR025110">
    <property type="entry name" value="AMP-bd_C"/>
</dbReference>
<name>A0A2G3NQ60_STRMC</name>
<dbReference type="GO" id="GO:0005737">
    <property type="term" value="C:cytoplasm"/>
    <property type="evidence" value="ECO:0007669"/>
    <property type="project" value="TreeGrafter"/>
</dbReference>
<protein>
    <recommendedName>
        <fullName evidence="1">Carrier domain-containing protein</fullName>
    </recommendedName>
</protein>
<dbReference type="PANTHER" id="PTHR45527">
    <property type="entry name" value="NONRIBOSOMAL PEPTIDE SYNTHETASE"/>
    <property type="match status" value="1"/>
</dbReference>
<dbReference type="AlphaFoldDB" id="A0A2G3NQ60"/>
<dbReference type="InterPro" id="IPR009081">
    <property type="entry name" value="PP-bd_ACP"/>
</dbReference>
<dbReference type="Gene3D" id="3.30.300.30">
    <property type="match status" value="1"/>
</dbReference>
<gene>
    <name evidence="2" type="ORF">CS010_11965</name>
</gene>
<evidence type="ECO:0000313" key="3">
    <source>
        <dbReference type="Proteomes" id="UP000222913"/>
    </source>
</evidence>
<dbReference type="GO" id="GO:0043041">
    <property type="term" value="P:amino acid activation for nonribosomal peptide biosynthetic process"/>
    <property type="evidence" value="ECO:0007669"/>
    <property type="project" value="TreeGrafter"/>
</dbReference>
<dbReference type="InterPro" id="IPR020845">
    <property type="entry name" value="AMP-binding_CS"/>
</dbReference>
<dbReference type="InterPro" id="IPR000873">
    <property type="entry name" value="AMP-dep_synth/lig_dom"/>
</dbReference>
<dbReference type="GO" id="GO:0031177">
    <property type="term" value="F:phosphopantetheine binding"/>
    <property type="evidence" value="ECO:0007669"/>
    <property type="project" value="TreeGrafter"/>
</dbReference>
<dbReference type="Pfam" id="PF13193">
    <property type="entry name" value="AMP-binding_C"/>
    <property type="match status" value="1"/>
</dbReference>
<evidence type="ECO:0000313" key="2">
    <source>
        <dbReference type="EMBL" id="PHV55132.1"/>
    </source>
</evidence>
<dbReference type="SUPFAM" id="SSF56801">
    <property type="entry name" value="Acetyl-CoA synthetase-like"/>
    <property type="match status" value="1"/>
</dbReference>
<dbReference type="PROSITE" id="PS00455">
    <property type="entry name" value="AMP_BINDING"/>
    <property type="match status" value="1"/>
</dbReference>
<dbReference type="PANTHER" id="PTHR45527:SF1">
    <property type="entry name" value="FATTY ACID SYNTHASE"/>
    <property type="match status" value="1"/>
</dbReference>
<sequence length="444" mass="50565">MIFTSGSTGTPKGVEVSHESLLTLMCDVNKKIANAFKKQWILFHSYGFDYSIFEILAPLSSGGTLNVVPQSIRKFPDLFRDFLIENRINILTQTPSAFLSLQRVDSVKDNFINTLEYIFIGGEDIKFKDLSLWFNKYGYNKPKVFNLYGLTETTIISTAHQINKNDVETKQRNNIGHPIGNTLLRVIKRDGSLVLPGFEGELIISGPAIANGYYKNPEKTSKVFNKNDNSFKTGDLVKVLSNGELQYINRIDKQVQISGHRVELGEIESAINGCSFCEESYVIAKDFNIGDRRLIGYYKLTETFKITSEQIRNEIKNKLPDYMLPAFWVEVTEFPLNASGKIDESRLPDVIELSNSTNKKSNISKNDSTCLSRIQLIWSEVLKTDIDQDDNFFEAGGTSVLITEVYYRILKEFNLSEEELSMIDLFDYVTPLEVSQFIEEKLRK</sequence>
<proteinExistence type="predicted"/>
<dbReference type="InterPro" id="IPR036736">
    <property type="entry name" value="ACP-like_sf"/>
</dbReference>
<dbReference type="PROSITE" id="PS50075">
    <property type="entry name" value="CARRIER"/>
    <property type="match status" value="1"/>
</dbReference>
<dbReference type="InterPro" id="IPR045851">
    <property type="entry name" value="AMP-bd_C_sf"/>
</dbReference>
<evidence type="ECO:0000259" key="1">
    <source>
        <dbReference type="PROSITE" id="PS50075"/>
    </source>
</evidence>
<dbReference type="SUPFAM" id="SSF47336">
    <property type="entry name" value="ACP-like"/>
    <property type="match status" value="1"/>
</dbReference>
<reference evidence="2 3" key="1">
    <citation type="submission" date="2017-10" db="EMBL/GenBank/DDBJ databases">
        <title>Whole-genome sequence of three Streptococcus macedonicus strains isolated from Italian cheeses of the Veneto region.</title>
        <authorList>
            <person name="Treu L."/>
            <person name="De Diego-Diaz B."/>
            <person name="Papadimitriou K."/>
            <person name="Tsakalidou E."/>
            <person name="Corich V."/>
            <person name="Giacomini A."/>
        </authorList>
    </citation>
    <scope>NUCLEOTIDE SEQUENCE [LARGE SCALE GENOMIC DNA]</scope>
    <source>
        <strain evidence="2 3">27MV</strain>
    </source>
</reference>
<feature type="domain" description="Carrier" evidence="1">
    <location>
        <begin position="365"/>
        <end position="442"/>
    </location>
</feature>
<comment type="caution">
    <text evidence="2">The sequence shown here is derived from an EMBL/GenBank/DDBJ whole genome shotgun (WGS) entry which is preliminary data.</text>
</comment>
<accession>A0A2G3NQ60</accession>